<name>A0ABU0RBY9_9MICO</name>
<gene>
    <name evidence="2" type="ORF">QFZ26_003143</name>
</gene>
<protein>
    <submittedName>
        <fullName evidence="2">Uncharacterized protein</fullName>
    </submittedName>
</protein>
<feature type="region of interest" description="Disordered" evidence="1">
    <location>
        <begin position="1"/>
        <end position="26"/>
    </location>
</feature>
<reference evidence="2 3" key="1">
    <citation type="submission" date="2023-07" db="EMBL/GenBank/DDBJ databases">
        <title>Comparative genomics of wheat-associated soil bacteria to identify genetic determinants of phenazine resistance.</title>
        <authorList>
            <person name="Mouncey N."/>
        </authorList>
    </citation>
    <scope>NUCLEOTIDE SEQUENCE [LARGE SCALE GENOMIC DNA]</scope>
    <source>
        <strain evidence="2 3">V3I3</strain>
    </source>
</reference>
<comment type="caution">
    <text evidence="2">The sequence shown here is derived from an EMBL/GenBank/DDBJ whole genome shotgun (WGS) entry which is preliminary data.</text>
</comment>
<organism evidence="2 3">
    <name type="scientific">Agromyces ramosus</name>
    <dbReference type="NCBI Taxonomy" id="33879"/>
    <lineage>
        <taxon>Bacteria</taxon>
        <taxon>Bacillati</taxon>
        <taxon>Actinomycetota</taxon>
        <taxon>Actinomycetes</taxon>
        <taxon>Micrococcales</taxon>
        <taxon>Microbacteriaceae</taxon>
        <taxon>Agromyces</taxon>
    </lineage>
</organism>
<evidence type="ECO:0000313" key="2">
    <source>
        <dbReference type="EMBL" id="MDQ0895588.1"/>
    </source>
</evidence>
<dbReference type="EMBL" id="JAUSYY010000001">
    <property type="protein sequence ID" value="MDQ0895588.1"/>
    <property type="molecule type" value="Genomic_DNA"/>
</dbReference>
<accession>A0ABU0RBY9</accession>
<keyword evidence="3" id="KW-1185">Reference proteome</keyword>
<evidence type="ECO:0000313" key="3">
    <source>
        <dbReference type="Proteomes" id="UP001239083"/>
    </source>
</evidence>
<feature type="compositionally biased region" description="Acidic residues" evidence="1">
    <location>
        <begin position="1"/>
        <end position="10"/>
    </location>
</feature>
<dbReference type="Proteomes" id="UP001239083">
    <property type="component" value="Unassembled WGS sequence"/>
</dbReference>
<proteinExistence type="predicted"/>
<sequence length="52" mass="5433">MSGDGTEFEYPDQAGYPDGMGTLHEGTDDAATAAADDVEAFAMEDEEDVDGD</sequence>
<dbReference type="RefSeq" id="WP_307043792.1">
    <property type="nucleotide sequence ID" value="NZ_JAUSYY010000001.1"/>
</dbReference>
<evidence type="ECO:0000256" key="1">
    <source>
        <dbReference type="SAM" id="MobiDB-lite"/>
    </source>
</evidence>